<dbReference type="SMART" id="SM00849">
    <property type="entry name" value="Lactamase_B"/>
    <property type="match status" value="1"/>
</dbReference>
<keyword evidence="3 6" id="KW-0378">Hydrolase</keyword>
<evidence type="ECO:0000313" key="7">
    <source>
        <dbReference type="Proteomes" id="UP000231203"/>
    </source>
</evidence>
<proteinExistence type="inferred from homology"/>
<evidence type="ECO:0000313" key="6">
    <source>
        <dbReference type="EMBL" id="PIE62207.1"/>
    </source>
</evidence>
<dbReference type="CDD" id="cd16281">
    <property type="entry name" value="metallo-hydrolase-like_MBL-fold"/>
    <property type="match status" value="1"/>
</dbReference>
<feature type="domain" description="Metallo-beta-lactamase" evidence="5">
    <location>
        <begin position="46"/>
        <end position="260"/>
    </location>
</feature>
<dbReference type="AlphaFoldDB" id="A0A2G6MQ32"/>
<keyword evidence="2" id="KW-0479">Metal-binding</keyword>
<keyword evidence="4" id="KW-0862">Zinc</keyword>
<sequence>MMQETSFIVLRGNSMGLDGGTMFGNAPRALWQKWIQADENGMIHIASNCLLVTTRNHNLLFETGCGAYLSPDMKTRFAVKEDTHILLQALAEQGLSDSDISYVVLSHLHFDHAGGLLSAWEPGRAPQLLFPNALFVVGEEHVKRAQSPHHRDRASFIPGLVEKLHATGRLVPKGDGDRLGVDNLVIEFFHSHGHTPGMLVSWIQAQGGTVIYTGDLIPGLPWVNLPITMGYDRFAERLVDEKKQMLDRAAAQDALLVFPHDAVHAAARVKFDPVKKRVMPATVFETLNMTL</sequence>
<name>A0A2G6MQ32_9BACT</name>
<reference evidence="6 7" key="1">
    <citation type="submission" date="2017-10" db="EMBL/GenBank/DDBJ databases">
        <title>Novel microbial diversity and functional potential in the marine mammal oral microbiome.</title>
        <authorList>
            <person name="Dudek N.K."/>
            <person name="Sun C.L."/>
            <person name="Burstein D."/>
            <person name="Kantor R.S."/>
            <person name="Aliaga Goltsman D.S."/>
            <person name="Bik E.M."/>
            <person name="Thomas B.C."/>
            <person name="Banfield J.F."/>
            <person name="Relman D.A."/>
        </authorList>
    </citation>
    <scope>NUCLEOTIDE SEQUENCE [LARGE SCALE GENOMIC DNA]</scope>
    <source>
        <strain evidence="6">DOLJORAL78_47_202</strain>
    </source>
</reference>
<comment type="caution">
    <text evidence="6">The sequence shown here is derived from an EMBL/GenBank/DDBJ whole genome shotgun (WGS) entry which is preliminary data.</text>
</comment>
<organism evidence="6 7">
    <name type="scientific">Desulfobacter postgatei</name>
    <dbReference type="NCBI Taxonomy" id="2293"/>
    <lineage>
        <taxon>Bacteria</taxon>
        <taxon>Pseudomonadati</taxon>
        <taxon>Thermodesulfobacteriota</taxon>
        <taxon>Desulfobacteria</taxon>
        <taxon>Desulfobacterales</taxon>
        <taxon>Desulfobacteraceae</taxon>
        <taxon>Desulfobacter</taxon>
    </lineage>
</organism>
<dbReference type="InterPro" id="IPR036866">
    <property type="entry name" value="RibonucZ/Hydroxyglut_hydro"/>
</dbReference>
<evidence type="ECO:0000256" key="3">
    <source>
        <dbReference type="ARBA" id="ARBA00022801"/>
    </source>
</evidence>
<evidence type="ECO:0000256" key="4">
    <source>
        <dbReference type="ARBA" id="ARBA00022833"/>
    </source>
</evidence>
<dbReference type="PANTHER" id="PTHR42978:SF6">
    <property type="entry name" value="QUORUM-QUENCHING LACTONASE YTNP-RELATED"/>
    <property type="match status" value="1"/>
</dbReference>
<evidence type="ECO:0000256" key="2">
    <source>
        <dbReference type="ARBA" id="ARBA00022723"/>
    </source>
</evidence>
<protein>
    <submittedName>
        <fullName evidence="6">MBL fold hydrolase</fullName>
    </submittedName>
</protein>
<dbReference type="Pfam" id="PF00753">
    <property type="entry name" value="Lactamase_B"/>
    <property type="match status" value="1"/>
</dbReference>
<dbReference type="Proteomes" id="UP000231203">
    <property type="component" value="Unassembled WGS sequence"/>
</dbReference>
<dbReference type="SUPFAM" id="SSF56281">
    <property type="entry name" value="Metallo-hydrolase/oxidoreductase"/>
    <property type="match status" value="1"/>
</dbReference>
<dbReference type="PANTHER" id="PTHR42978">
    <property type="entry name" value="QUORUM-QUENCHING LACTONASE YTNP-RELATED-RELATED"/>
    <property type="match status" value="1"/>
</dbReference>
<gene>
    <name evidence="6" type="ORF">CSA25_06285</name>
</gene>
<dbReference type="Gene3D" id="3.60.15.10">
    <property type="entry name" value="Ribonuclease Z/Hydroxyacylglutathione hydrolase-like"/>
    <property type="match status" value="1"/>
</dbReference>
<dbReference type="GO" id="GO:0016787">
    <property type="term" value="F:hydrolase activity"/>
    <property type="evidence" value="ECO:0007669"/>
    <property type="project" value="UniProtKB-KW"/>
</dbReference>
<evidence type="ECO:0000259" key="5">
    <source>
        <dbReference type="SMART" id="SM00849"/>
    </source>
</evidence>
<accession>A0A2G6MQ32</accession>
<dbReference type="InterPro" id="IPR001279">
    <property type="entry name" value="Metallo-B-lactamas"/>
</dbReference>
<evidence type="ECO:0000256" key="1">
    <source>
        <dbReference type="ARBA" id="ARBA00007749"/>
    </source>
</evidence>
<dbReference type="InterPro" id="IPR051013">
    <property type="entry name" value="MBL_superfamily_lactonases"/>
</dbReference>
<comment type="similarity">
    <text evidence="1">Belongs to the metallo-beta-lactamase superfamily.</text>
</comment>
<dbReference type="EMBL" id="PDTI01000057">
    <property type="protein sequence ID" value="PIE62207.1"/>
    <property type="molecule type" value="Genomic_DNA"/>
</dbReference>
<dbReference type="GO" id="GO:0046872">
    <property type="term" value="F:metal ion binding"/>
    <property type="evidence" value="ECO:0007669"/>
    <property type="project" value="UniProtKB-KW"/>
</dbReference>